<dbReference type="GO" id="GO:0003700">
    <property type="term" value="F:DNA-binding transcription factor activity"/>
    <property type="evidence" value="ECO:0007669"/>
    <property type="project" value="InterPro"/>
</dbReference>
<evidence type="ECO:0000313" key="5">
    <source>
        <dbReference type="EMBL" id="RST97973.1"/>
    </source>
</evidence>
<feature type="domain" description="HTH araC/xylS-type" evidence="4">
    <location>
        <begin position="177"/>
        <end position="275"/>
    </location>
</feature>
<dbReference type="PROSITE" id="PS01124">
    <property type="entry name" value="HTH_ARAC_FAMILY_2"/>
    <property type="match status" value="1"/>
</dbReference>
<dbReference type="RefSeq" id="WP_126778099.1">
    <property type="nucleotide sequence ID" value="NZ_NGJU01000001.1"/>
</dbReference>
<organism evidence="5 6">
    <name type="scientific">Vagococcus salmoninarum</name>
    <dbReference type="NCBI Taxonomy" id="2739"/>
    <lineage>
        <taxon>Bacteria</taxon>
        <taxon>Bacillati</taxon>
        <taxon>Bacillota</taxon>
        <taxon>Bacilli</taxon>
        <taxon>Lactobacillales</taxon>
        <taxon>Enterococcaceae</taxon>
        <taxon>Vagococcus</taxon>
    </lineage>
</organism>
<protein>
    <recommendedName>
        <fullName evidence="4">HTH araC/xylS-type domain-containing protein</fullName>
    </recommendedName>
</protein>
<dbReference type="InterPro" id="IPR003313">
    <property type="entry name" value="AraC-bd"/>
</dbReference>
<dbReference type="OrthoDB" id="9799319at2"/>
<evidence type="ECO:0000313" key="6">
    <source>
        <dbReference type="Proteomes" id="UP000287239"/>
    </source>
</evidence>
<dbReference type="PROSITE" id="PS00041">
    <property type="entry name" value="HTH_ARAC_FAMILY_1"/>
    <property type="match status" value="1"/>
</dbReference>
<dbReference type="GeneID" id="98567007"/>
<sequence>MSYLHEVIQPDELLEVKLFDFKADSYERVIPPHWHASVELLYCIEGTLKIRKDNREFLLKQGDVMLLNSNVVHSTNSPRANHILVIQIPYSFMQRVTENAYNTTYIFELNSVEQPVSSEISVILKTLAAEISQVGLEARLGKKIKLYQLSLELIKYHQQRIDTNARLKTIEIQEKMLVIVDYIKKHFQEEMPLEHIAEKFNYSATYFSRFFKKNMGTTFSDYLTMIRIEYAQHLLTHSQWTILDISLASGFNHVRTFFAAFQKYHQMSPSDFRKKTR</sequence>
<evidence type="ECO:0000259" key="4">
    <source>
        <dbReference type="PROSITE" id="PS01124"/>
    </source>
</evidence>
<evidence type="ECO:0000256" key="2">
    <source>
        <dbReference type="ARBA" id="ARBA00023125"/>
    </source>
</evidence>
<dbReference type="EMBL" id="NGJU01000001">
    <property type="protein sequence ID" value="RST97973.1"/>
    <property type="molecule type" value="Genomic_DNA"/>
</dbReference>
<dbReference type="Proteomes" id="UP000287239">
    <property type="component" value="Unassembled WGS sequence"/>
</dbReference>
<keyword evidence="2" id="KW-0238">DNA-binding</keyword>
<dbReference type="Pfam" id="PF02311">
    <property type="entry name" value="AraC_binding"/>
    <property type="match status" value="1"/>
</dbReference>
<dbReference type="InterPro" id="IPR018062">
    <property type="entry name" value="HTH_AraC-typ_CS"/>
</dbReference>
<gene>
    <name evidence="5" type="ORF">CBF35_01385</name>
</gene>
<proteinExistence type="predicted"/>
<dbReference type="GO" id="GO:0043565">
    <property type="term" value="F:sequence-specific DNA binding"/>
    <property type="evidence" value="ECO:0007669"/>
    <property type="project" value="InterPro"/>
</dbReference>
<dbReference type="Pfam" id="PF12833">
    <property type="entry name" value="HTH_18"/>
    <property type="match status" value="1"/>
</dbReference>
<dbReference type="SMART" id="SM00342">
    <property type="entry name" value="HTH_ARAC"/>
    <property type="match status" value="1"/>
</dbReference>
<reference evidence="5 6" key="1">
    <citation type="submission" date="2017-05" db="EMBL/GenBank/DDBJ databases">
        <title>Vagococcus spp. assemblies.</title>
        <authorList>
            <person name="Gulvik C.A."/>
        </authorList>
    </citation>
    <scope>NUCLEOTIDE SEQUENCE [LARGE SCALE GENOMIC DNA]</scope>
    <source>
        <strain evidence="5 6">NCFB 2777</strain>
    </source>
</reference>
<dbReference type="AlphaFoldDB" id="A0A429ZW26"/>
<dbReference type="InterPro" id="IPR014710">
    <property type="entry name" value="RmlC-like_jellyroll"/>
</dbReference>
<dbReference type="Gene3D" id="1.10.10.60">
    <property type="entry name" value="Homeodomain-like"/>
    <property type="match status" value="2"/>
</dbReference>
<dbReference type="PANTHER" id="PTHR43280:SF2">
    <property type="entry name" value="HTH-TYPE TRANSCRIPTIONAL REGULATOR EXSA"/>
    <property type="match status" value="1"/>
</dbReference>
<dbReference type="Gene3D" id="2.60.120.10">
    <property type="entry name" value="Jelly Rolls"/>
    <property type="match status" value="1"/>
</dbReference>
<dbReference type="SUPFAM" id="SSF51182">
    <property type="entry name" value="RmlC-like cupins"/>
    <property type="match status" value="1"/>
</dbReference>
<keyword evidence="6" id="KW-1185">Reference proteome</keyword>
<dbReference type="SUPFAM" id="SSF46689">
    <property type="entry name" value="Homeodomain-like"/>
    <property type="match status" value="2"/>
</dbReference>
<dbReference type="InterPro" id="IPR018060">
    <property type="entry name" value="HTH_AraC"/>
</dbReference>
<dbReference type="PANTHER" id="PTHR43280">
    <property type="entry name" value="ARAC-FAMILY TRANSCRIPTIONAL REGULATOR"/>
    <property type="match status" value="1"/>
</dbReference>
<comment type="caution">
    <text evidence="5">The sequence shown here is derived from an EMBL/GenBank/DDBJ whole genome shotgun (WGS) entry which is preliminary data.</text>
</comment>
<dbReference type="InterPro" id="IPR011051">
    <property type="entry name" value="RmlC_Cupin_sf"/>
</dbReference>
<evidence type="ECO:0000256" key="3">
    <source>
        <dbReference type="ARBA" id="ARBA00023163"/>
    </source>
</evidence>
<keyword evidence="3" id="KW-0804">Transcription</keyword>
<dbReference type="InterPro" id="IPR009057">
    <property type="entry name" value="Homeodomain-like_sf"/>
</dbReference>
<keyword evidence="1" id="KW-0805">Transcription regulation</keyword>
<evidence type="ECO:0000256" key="1">
    <source>
        <dbReference type="ARBA" id="ARBA00023015"/>
    </source>
</evidence>
<name>A0A429ZW26_9ENTE</name>
<accession>A0A429ZW26</accession>